<feature type="domain" description="CASPASE and TPR Repeat-Associated C-terminal" evidence="4">
    <location>
        <begin position="352"/>
        <end position="420"/>
    </location>
</feature>
<dbReference type="Gene3D" id="3.40.50.1580">
    <property type="entry name" value="Nucleoside phosphorylase domain"/>
    <property type="match status" value="1"/>
</dbReference>
<feature type="domain" description="CATRA-Associated Small Protein" evidence="5">
    <location>
        <begin position="15"/>
        <end position="98"/>
    </location>
</feature>
<dbReference type="InterPro" id="IPR046923">
    <property type="entry name" value="CATRA-C"/>
</dbReference>
<dbReference type="Pfam" id="PF20269">
    <property type="entry name" value="CATRA-N"/>
    <property type="match status" value="1"/>
</dbReference>
<dbReference type="AlphaFoldDB" id="A0A917WWX2"/>
<dbReference type="GO" id="GO:0005829">
    <property type="term" value="C:cytosol"/>
    <property type="evidence" value="ECO:0007669"/>
    <property type="project" value="TreeGrafter"/>
</dbReference>
<dbReference type="EMBL" id="BMPI01000023">
    <property type="protein sequence ID" value="GGM40524.1"/>
    <property type="molecule type" value="Genomic_DNA"/>
</dbReference>
<dbReference type="NCBIfam" id="NF038357">
    <property type="entry name" value="BN6_48550_fam"/>
    <property type="match status" value="1"/>
</dbReference>
<reference evidence="6" key="2">
    <citation type="submission" date="2020-09" db="EMBL/GenBank/DDBJ databases">
        <authorList>
            <person name="Sun Q."/>
            <person name="Ohkuma M."/>
        </authorList>
    </citation>
    <scope>NUCLEOTIDE SEQUENCE</scope>
    <source>
        <strain evidence="6">JCM 19831</strain>
    </source>
</reference>
<evidence type="ECO:0000259" key="3">
    <source>
        <dbReference type="Pfam" id="PF20269"/>
    </source>
</evidence>
<evidence type="ECO:0000313" key="7">
    <source>
        <dbReference type="Proteomes" id="UP000642070"/>
    </source>
</evidence>
<dbReference type="Pfam" id="PF01048">
    <property type="entry name" value="PNP_UDP_1"/>
    <property type="match status" value="1"/>
</dbReference>
<dbReference type="InterPro" id="IPR046924">
    <property type="entry name" value="CATASP"/>
</dbReference>
<feature type="domain" description="Nucleoside phosphorylase" evidence="2">
    <location>
        <begin position="430"/>
        <end position="711"/>
    </location>
</feature>
<reference evidence="6" key="1">
    <citation type="journal article" date="2014" name="Int. J. Syst. Evol. Microbiol.">
        <title>Complete genome sequence of Corynebacterium casei LMG S-19264T (=DSM 44701T), isolated from a smear-ripened cheese.</title>
        <authorList>
            <consortium name="US DOE Joint Genome Institute (JGI-PGF)"/>
            <person name="Walter F."/>
            <person name="Albersmeier A."/>
            <person name="Kalinowski J."/>
            <person name="Ruckert C."/>
        </authorList>
    </citation>
    <scope>NUCLEOTIDE SEQUENCE</scope>
    <source>
        <strain evidence="6">JCM 19831</strain>
    </source>
</reference>
<evidence type="ECO:0000259" key="2">
    <source>
        <dbReference type="Pfam" id="PF01048"/>
    </source>
</evidence>
<evidence type="ECO:0000313" key="6">
    <source>
        <dbReference type="EMBL" id="GGM40524.1"/>
    </source>
</evidence>
<feature type="domain" description="CASPASE and TPR Repeat-Associated N-terminal" evidence="3">
    <location>
        <begin position="125"/>
        <end position="320"/>
    </location>
</feature>
<dbReference type="GO" id="GO:0009116">
    <property type="term" value="P:nucleoside metabolic process"/>
    <property type="evidence" value="ECO:0007669"/>
    <property type="project" value="InterPro"/>
</dbReference>
<name>A0A917WWX2_9ACTN</name>
<gene>
    <name evidence="6" type="ORF">GCM10007977_047440</name>
</gene>
<evidence type="ECO:0008006" key="8">
    <source>
        <dbReference type="Google" id="ProtNLM"/>
    </source>
</evidence>
<keyword evidence="7" id="KW-1185">Reference proteome</keyword>
<dbReference type="Proteomes" id="UP000642070">
    <property type="component" value="Unassembled WGS sequence"/>
</dbReference>
<accession>A0A917WWX2</accession>
<protein>
    <recommendedName>
        <fullName evidence="8">Nucleoside phosphorylase domain-containing protein</fullName>
    </recommendedName>
</protein>
<dbReference type="RefSeq" id="WP_190252106.1">
    <property type="nucleotide sequence ID" value="NZ_BMPI01000023.1"/>
</dbReference>
<evidence type="ECO:0000256" key="1">
    <source>
        <dbReference type="SAM" id="MobiDB-lite"/>
    </source>
</evidence>
<sequence>MVPEDAVLAPGVVADALAVLGDVPEWRLPAERWPHITRLVQAMADAVAAGDSTALDAATARLEVASPIRVTPLGSEPVVPPPSPLQLLQNHLYHALDGAVAPLPREPVPLARADTATTGLVKQTLVVHAFAPADGPGAAAAWQRIRQLWAACGDVLGAVHPVEALGLPATLPAELPGRPAAVAARRSEPGSGQVQAIVRREHDVLVLSVAAEAPPATWAQWAGRWAEAGAGGDDGPLIAVVTIFVGTVEWRPHPTAATARAVAGALPQTPDDFWQAEATALGEAVLWQLPPAGDGRRRRLVVLADARDEDRLSALVWSRGGTELSPLTQYLLHAAKAAYERRARDAMAARLTDLPDADQWLEGLGDAVEIARDNMAESLRVAGLAEPAGGPFAADLAAAATLLRQLEFDRRHVRRSAVRATAGTNRPLPTIGLVTALPEEFAAMLALLDGAAGTAVARDRAEYRRATVPSVDPARPHEVVLTLLAETGNDAAAHAAAHLVRSFPSVDQIVMVGIAAGVPAPRDPAAHVRLGDIVVGTWNVVDFDHVVDRATGPERRQEFPRRSALLAGRVKMLTAGELRDERPWEAHLDRLTAELALFARPDDRTDVLFSDDSDFARVVPHPDPARSGHRPGRPKVHEGRIGSSERSVRNAAARDEVARRHQLRAIEMEGKGIGRAGHADGRDWFVVRGISDYGDRWIGTDWRRYAAAVAAAYVRALLEACPPLGPHGGHTGGAAAG</sequence>
<dbReference type="PANTHER" id="PTHR46832:SF1">
    <property type="entry name" value="5'-METHYLTHIOADENOSINE_S-ADENOSYLHOMOCYSTEINE NUCLEOSIDASE"/>
    <property type="match status" value="1"/>
</dbReference>
<evidence type="ECO:0000259" key="5">
    <source>
        <dbReference type="Pfam" id="PF20271"/>
    </source>
</evidence>
<dbReference type="InterPro" id="IPR035994">
    <property type="entry name" value="Nucleoside_phosphorylase_sf"/>
</dbReference>
<comment type="caution">
    <text evidence="6">The sequence shown here is derived from an EMBL/GenBank/DDBJ whole genome shotgun (WGS) entry which is preliminary data.</text>
</comment>
<dbReference type="PANTHER" id="PTHR46832">
    <property type="entry name" value="5'-METHYLTHIOADENOSINE/S-ADENOSYLHOMOCYSTEINE NUCLEOSIDASE"/>
    <property type="match status" value="1"/>
</dbReference>
<dbReference type="GO" id="GO:0008782">
    <property type="term" value="F:adenosylhomocysteine nucleosidase activity"/>
    <property type="evidence" value="ECO:0007669"/>
    <property type="project" value="TreeGrafter"/>
</dbReference>
<feature type="compositionally biased region" description="Basic and acidic residues" evidence="1">
    <location>
        <begin position="646"/>
        <end position="656"/>
    </location>
</feature>
<dbReference type="InterPro" id="IPR000845">
    <property type="entry name" value="Nucleoside_phosphorylase_d"/>
</dbReference>
<proteinExistence type="predicted"/>
<dbReference type="GO" id="GO:0019284">
    <property type="term" value="P:L-methionine salvage from S-adenosylmethionine"/>
    <property type="evidence" value="ECO:0007669"/>
    <property type="project" value="TreeGrafter"/>
</dbReference>
<dbReference type="GO" id="GO:0008930">
    <property type="term" value="F:methylthioadenosine nucleosidase activity"/>
    <property type="evidence" value="ECO:0007669"/>
    <property type="project" value="TreeGrafter"/>
</dbReference>
<organism evidence="6 7">
    <name type="scientific">Dactylosporangium sucinum</name>
    <dbReference type="NCBI Taxonomy" id="1424081"/>
    <lineage>
        <taxon>Bacteria</taxon>
        <taxon>Bacillati</taxon>
        <taxon>Actinomycetota</taxon>
        <taxon>Actinomycetes</taxon>
        <taxon>Micromonosporales</taxon>
        <taxon>Micromonosporaceae</taxon>
        <taxon>Dactylosporangium</taxon>
    </lineage>
</organism>
<dbReference type="Pfam" id="PF20271">
    <property type="entry name" value="CATASP"/>
    <property type="match status" value="1"/>
</dbReference>
<dbReference type="Pfam" id="PF20270">
    <property type="entry name" value="CATRA-C"/>
    <property type="match status" value="1"/>
</dbReference>
<dbReference type="SUPFAM" id="SSF53167">
    <property type="entry name" value="Purine and uridine phosphorylases"/>
    <property type="match status" value="1"/>
</dbReference>
<evidence type="ECO:0000259" key="4">
    <source>
        <dbReference type="Pfam" id="PF20270"/>
    </source>
</evidence>
<dbReference type="InterPro" id="IPR046922">
    <property type="entry name" value="CATRA-N"/>
</dbReference>
<feature type="region of interest" description="Disordered" evidence="1">
    <location>
        <begin position="619"/>
        <end position="656"/>
    </location>
</feature>